<keyword evidence="2" id="KW-1185">Reference proteome</keyword>
<accession>A0ABR2EFN7</accession>
<proteinExistence type="predicted"/>
<dbReference type="SUPFAM" id="SSF56219">
    <property type="entry name" value="DNase I-like"/>
    <property type="match status" value="1"/>
</dbReference>
<evidence type="ECO:0000313" key="2">
    <source>
        <dbReference type="Proteomes" id="UP001472677"/>
    </source>
</evidence>
<dbReference type="PANTHER" id="PTHR33710">
    <property type="entry name" value="BNAC02G09200D PROTEIN"/>
    <property type="match status" value="1"/>
</dbReference>
<sequence length="216" mass="25155">MNLARSNMTAPWMIMGDSNVVTSQDGKAGGNLYDSTQTNWVLEFLNLNTCRLVDMPIQGVSFTWSNQRVNDDAILERIDKIFYNTEWSNKFCNAVGVCDPAIESDHCPLICHLRLKGTNSKTKKAFKFEAEWLIEEDCKEVVREVWNQDDRLTREVHFCTKIRRTRVKLKKWSKTKYGGKRNMVEKLCKEIAELQNDLLTSESADRIKILQKRTRR</sequence>
<dbReference type="EMBL" id="JBBPBM010000014">
    <property type="protein sequence ID" value="KAK8560061.1"/>
    <property type="molecule type" value="Genomic_DNA"/>
</dbReference>
<dbReference type="PANTHER" id="PTHR33710:SF77">
    <property type="entry name" value="DNASE I-LIKE SUPERFAMILY PROTEIN"/>
    <property type="match status" value="1"/>
</dbReference>
<evidence type="ECO:0000313" key="1">
    <source>
        <dbReference type="EMBL" id="KAK8560061.1"/>
    </source>
</evidence>
<dbReference type="InterPro" id="IPR036691">
    <property type="entry name" value="Endo/exonu/phosph_ase_sf"/>
</dbReference>
<evidence type="ECO:0008006" key="3">
    <source>
        <dbReference type="Google" id="ProtNLM"/>
    </source>
</evidence>
<dbReference type="Proteomes" id="UP001472677">
    <property type="component" value="Unassembled WGS sequence"/>
</dbReference>
<organism evidence="1 2">
    <name type="scientific">Hibiscus sabdariffa</name>
    <name type="common">roselle</name>
    <dbReference type="NCBI Taxonomy" id="183260"/>
    <lineage>
        <taxon>Eukaryota</taxon>
        <taxon>Viridiplantae</taxon>
        <taxon>Streptophyta</taxon>
        <taxon>Embryophyta</taxon>
        <taxon>Tracheophyta</taxon>
        <taxon>Spermatophyta</taxon>
        <taxon>Magnoliopsida</taxon>
        <taxon>eudicotyledons</taxon>
        <taxon>Gunneridae</taxon>
        <taxon>Pentapetalae</taxon>
        <taxon>rosids</taxon>
        <taxon>malvids</taxon>
        <taxon>Malvales</taxon>
        <taxon>Malvaceae</taxon>
        <taxon>Malvoideae</taxon>
        <taxon>Hibiscus</taxon>
    </lineage>
</organism>
<gene>
    <name evidence="1" type="ORF">V6N12_012864</name>
</gene>
<name>A0ABR2EFN7_9ROSI</name>
<reference evidence="1 2" key="1">
    <citation type="journal article" date="2024" name="G3 (Bethesda)">
        <title>Genome assembly of Hibiscus sabdariffa L. provides insights into metabolisms of medicinal natural products.</title>
        <authorList>
            <person name="Kim T."/>
        </authorList>
    </citation>
    <scope>NUCLEOTIDE SEQUENCE [LARGE SCALE GENOMIC DNA]</scope>
    <source>
        <strain evidence="1">TK-2024</strain>
        <tissue evidence="1">Old leaves</tissue>
    </source>
</reference>
<dbReference type="Gene3D" id="3.60.10.10">
    <property type="entry name" value="Endonuclease/exonuclease/phosphatase"/>
    <property type="match status" value="1"/>
</dbReference>
<protein>
    <recommendedName>
        <fullName evidence="3">Endonuclease/exonuclease/phosphatase domain-containing protein</fullName>
    </recommendedName>
</protein>
<comment type="caution">
    <text evidence="1">The sequence shown here is derived from an EMBL/GenBank/DDBJ whole genome shotgun (WGS) entry which is preliminary data.</text>
</comment>